<protein>
    <recommendedName>
        <fullName evidence="3">SnoaL-like domain-containing protein</fullName>
    </recommendedName>
</protein>
<reference evidence="1 2" key="1">
    <citation type="submission" date="2018-08" db="EMBL/GenBank/DDBJ databases">
        <title>Draft genome of the lignicolous fungus Coniochaeta pulveracea.</title>
        <authorList>
            <person name="Borstlap C.J."/>
            <person name="De Witt R.N."/>
            <person name="Botha A."/>
            <person name="Volschenk H."/>
        </authorList>
    </citation>
    <scope>NUCLEOTIDE SEQUENCE [LARGE SCALE GENOMIC DNA]</scope>
    <source>
        <strain evidence="1 2">CAB683</strain>
    </source>
</reference>
<comment type="caution">
    <text evidence="1">The sequence shown here is derived from an EMBL/GenBank/DDBJ whole genome shotgun (WGS) entry which is preliminary data.</text>
</comment>
<dbReference type="AlphaFoldDB" id="A0A420Y0G8"/>
<dbReference type="SUPFAM" id="SSF54427">
    <property type="entry name" value="NTF2-like"/>
    <property type="match status" value="1"/>
</dbReference>
<dbReference type="PANTHER" id="PTHR39401:SF1">
    <property type="entry name" value="SNOAL-LIKE DOMAIN-CONTAINING PROTEIN"/>
    <property type="match status" value="1"/>
</dbReference>
<organism evidence="1 2">
    <name type="scientific">Coniochaeta pulveracea</name>
    <dbReference type="NCBI Taxonomy" id="177199"/>
    <lineage>
        <taxon>Eukaryota</taxon>
        <taxon>Fungi</taxon>
        <taxon>Dikarya</taxon>
        <taxon>Ascomycota</taxon>
        <taxon>Pezizomycotina</taxon>
        <taxon>Sordariomycetes</taxon>
        <taxon>Sordariomycetidae</taxon>
        <taxon>Coniochaetales</taxon>
        <taxon>Coniochaetaceae</taxon>
        <taxon>Coniochaeta</taxon>
    </lineage>
</organism>
<accession>A0A420Y0G8</accession>
<dbReference type="STRING" id="177199.A0A420Y0G8"/>
<gene>
    <name evidence="1" type="ORF">DL546_003747</name>
</gene>
<proteinExistence type="predicted"/>
<keyword evidence="2" id="KW-1185">Reference proteome</keyword>
<dbReference type="Proteomes" id="UP000275385">
    <property type="component" value="Unassembled WGS sequence"/>
</dbReference>
<evidence type="ECO:0000313" key="2">
    <source>
        <dbReference type="Proteomes" id="UP000275385"/>
    </source>
</evidence>
<dbReference type="EMBL" id="QVQW01000076">
    <property type="protein sequence ID" value="RKU41376.1"/>
    <property type="molecule type" value="Genomic_DNA"/>
</dbReference>
<dbReference type="InterPro" id="IPR032710">
    <property type="entry name" value="NTF2-like_dom_sf"/>
</dbReference>
<dbReference type="PANTHER" id="PTHR39401">
    <property type="entry name" value="SNOAL-LIKE DOMAIN-CONTAINING PROTEIN"/>
    <property type="match status" value="1"/>
</dbReference>
<evidence type="ECO:0000313" key="1">
    <source>
        <dbReference type="EMBL" id="RKU41376.1"/>
    </source>
</evidence>
<name>A0A420Y0G8_9PEZI</name>
<dbReference type="Gene3D" id="3.10.450.50">
    <property type="match status" value="1"/>
</dbReference>
<dbReference type="OrthoDB" id="3468019at2759"/>
<evidence type="ECO:0008006" key="3">
    <source>
        <dbReference type="Google" id="ProtNLM"/>
    </source>
</evidence>
<sequence length="142" mass="16483">MPHSYESQYPDDVTVDSAIVKFLQDFYAVSDRPDALEEYLDLFEKDATFILASKTSKGHDEIRPMRLNMWEHVKSREHTVHKVFPFGSSSREFMLYGTVKFSFKNDQRGQVDWAARAVLSNGNGAWRMSFYQVYLDTGAPKR</sequence>